<evidence type="ECO:0000256" key="2">
    <source>
        <dbReference type="ARBA" id="ARBA00011971"/>
    </source>
</evidence>
<dbReference type="NCBIfam" id="TIGR00336">
    <property type="entry name" value="pyrE"/>
    <property type="match status" value="1"/>
</dbReference>
<comment type="caution">
    <text evidence="8">The sequence shown here is derived from an EMBL/GenBank/DDBJ whole genome shotgun (WGS) entry which is preliminary data.</text>
</comment>
<comment type="subunit">
    <text evidence="6">Homodimer.</text>
</comment>
<comment type="cofactor">
    <cofactor evidence="6">
        <name>Mg(2+)</name>
        <dbReference type="ChEBI" id="CHEBI:18420"/>
    </cofactor>
</comment>
<evidence type="ECO:0000256" key="6">
    <source>
        <dbReference type="HAMAP-Rule" id="MF_01208"/>
    </source>
</evidence>
<dbReference type="PANTHER" id="PTHR19278">
    <property type="entry name" value="OROTATE PHOSPHORIBOSYLTRANSFERASE"/>
    <property type="match status" value="1"/>
</dbReference>
<dbReference type="InterPro" id="IPR000836">
    <property type="entry name" value="PRTase_dom"/>
</dbReference>
<keyword evidence="5 6" id="KW-0665">Pyrimidine biosynthesis</keyword>
<evidence type="ECO:0000256" key="5">
    <source>
        <dbReference type="ARBA" id="ARBA00022975"/>
    </source>
</evidence>
<feature type="binding site" evidence="6">
    <location>
        <position position="94"/>
    </location>
    <ligand>
        <name>5-phospho-alpha-D-ribose 1-diphosphate</name>
        <dbReference type="ChEBI" id="CHEBI:58017"/>
        <note>ligand shared between dimeric partners</note>
    </ligand>
</feature>
<dbReference type="EC" id="2.4.2.10" evidence="2 6"/>
<keyword evidence="6" id="KW-0460">Magnesium</keyword>
<gene>
    <name evidence="6 8" type="primary">pyrE</name>
    <name evidence="8" type="ORF">P4R38_05405</name>
</gene>
<dbReference type="GO" id="GO:0004588">
    <property type="term" value="F:orotate phosphoribosyltransferase activity"/>
    <property type="evidence" value="ECO:0007669"/>
    <property type="project" value="UniProtKB-EC"/>
</dbReference>
<sequence length="178" mass="18783">MTTDLLALARDIDTTCRLQGEFLLRSGKVSDEYFDKYLFEGDPALLRRVATAMVDLLPEDTQVLGGLELGGVPIATMLSSLTGLPAVFVRKQAKEYGTRRLAEGGDVDGRVVTLVEDIVTTGGAVHDAAIALRERGAQVSTVVCAIDRSAPGDSVLPSIHVATRSVLTKADLDASAVG</sequence>
<evidence type="ECO:0000313" key="8">
    <source>
        <dbReference type="EMBL" id="MDF8263677.1"/>
    </source>
</evidence>
<keyword evidence="3 6" id="KW-0328">Glycosyltransferase</keyword>
<evidence type="ECO:0000313" key="9">
    <source>
        <dbReference type="Proteomes" id="UP001528912"/>
    </source>
</evidence>
<evidence type="ECO:0000256" key="3">
    <source>
        <dbReference type="ARBA" id="ARBA00022676"/>
    </source>
</evidence>
<keyword evidence="4 6" id="KW-0808">Transferase</keyword>
<evidence type="ECO:0000256" key="1">
    <source>
        <dbReference type="ARBA" id="ARBA00004889"/>
    </source>
</evidence>
<comment type="function">
    <text evidence="6">Catalyzes the transfer of a ribosyl phosphate group from 5-phosphoribose 1-diphosphate to orotate, leading to the formation of orotidine monophosphate (OMP).</text>
</comment>
<dbReference type="SUPFAM" id="SSF53271">
    <property type="entry name" value="PRTase-like"/>
    <property type="match status" value="1"/>
</dbReference>
<organism evidence="8 9">
    <name type="scientific">Luteipulveratus flavus</name>
    <dbReference type="NCBI Taxonomy" id="3031728"/>
    <lineage>
        <taxon>Bacteria</taxon>
        <taxon>Bacillati</taxon>
        <taxon>Actinomycetota</taxon>
        <taxon>Actinomycetes</taxon>
        <taxon>Micrococcales</taxon>
        <taxon>Dermacoccaceae</taxon>
        <taxon>Luteipulveratus</taxon>
    </lineage>
</organism>
<feature type="binding site" evidence="6">
    <location>
        <position position="148"/>
    </location>
    <ligand>
        <name>orotate</name>
        <dbReference type="ChEBI" id="CHEBI:30839"/>
    </ligand>
</feature>
<dbReference type="EMBL" id="JAROAV010000020">
    <property type="protein sequence ID" value="MDF8263677.1"/>
    <property type="molecule type" value="Genomic_DNA"/>
</dbReference>
<dbReference type="Gene3D" id="3.40.50.2020">
    <property type="match status" value="1"/>
</dbReference>
<dbReference type="InterPro" id="IPR004467">
    <property type="entry name" value="Or_phspho_trans_dom"/>
</dbReference>
<feature type="binding site" description="in other chain" evidence="6">
    <location>
        <position position="91"/>
    </location>
    <ligand>
        <name>5-phospho-alpha-D-ribose 1-diphosphate</name>
        <dbReference type="ChEBI" id="CHEBI:58017"/>
        <note>ligand shared between dimeric partners</note>
    </ligand>
</feature>
<feature type="binding site" evidence="6">
    <location>
        <position position="120"/>
    </location>
    <ligand>
        <name>orotate</name>
        <dbReference type="ChEBI" id="CHEBI:30839"/>
    </ligand>
</feature>
<evidence type="ECO:0000259" key="7">
    <source>
        <dbReference type="Pfam" id="PF00156"/>
    </source>
</evidence>
<feature type="domain" description="Phosphoribosyltransferase" evidence="7">
    <location>
        <begin position="58"/>
        <end position="150"/>
    </location>
</feature>
<comment type="pathway">
    <text evidence="1 6">Pyrimidine metabolism; UMP biosynthesis via de novo pathway; UMP from orotate: step 1/2.</text>
</comment>
<accession>A0ABT6C470</accession>
<dbReference type="PANTHER" id="PTHR19278:SF9">
    <property type="entry name" value="URIDINE 5'-MONOPHOSPHATE SYNTHASE"/>
    <property type="match status" value="1"/>
</dbReference>
<comment type="catalytic activity">
    <reaction evidence="6">
        <text>orotidine 5'-phosphate + diphosphate = orotate + 5-phospho-alpha-D-ribose 1-diphosphate</text>
        <dbReference type="Rhea" id="RHEA:10380"/>
        <dbReference type="ChEBI" id="CHEBI:30839"/>
        <dbReference type="ChEBI" id="CHEBI:33019"/>
        <dbReference type="ChEBI" id="CHEBI:57538"/>
        <dbReference type="ChEBI" id="CHEBI:58017"/>
        <dbReference type="EC" id="2.4.2.10"/>
    </reaction>
</comment>
<dbReference type="InterPro" id="IPR029057">
    <property type="entry name" value="PRTase-like"/>
</dbReference>
<protein>
    <recommendedName>
        <fullName evidence="2 6">Orotate phosphoribosyltransferase</fullName>
        <shortName evidence="6">OPRT</shortName>
        <shortName evidence="6">OPRTase</shortName>
        <ecNumber evidence="2 6">2.4.2.10</ecNumber>
    </recommendedName>
</protein>
<dbReference type="Proteomes" id="UP001528912">
    <property type="component" value="Unassembled WGS sequence"/>
</dbReference>
<dbReference type="InterPro" id="IPR023031">
    <property type="entry name" value="OPRT"/>
</dbReference>
<evidence type="ECO:0000256" key="4">
    <source>
        <dbReference type="ARBA" id="ARBA00022679"/>
    </source>
</evidence>
<comment type="similarity">
    <text evidence="6">Belongs to the purine/pyrimidine phosphoribosyltransferase family. PyrE subfamily.</text>
</comment>
<feature type="binding site" evidence="6">
    <location>
        <position position="90"/>
    </location>
    <ligand>
        <name>5-phospho-alpha-D-ribose 1-diphosphate</name>
        <dbReference type="ChEBI" id="CHEBI:58017"/>
        <note>ligand shared between dimeric partners</note>
    </ligand>
</feature>
<feature type="binding site" description="in other chain" evidence="6">
    <location>
        <begin position="116"/>
        <end position="124"/>
    </location>
    <ligand>
        <name>5-phospho-alpha-D-ribose 1-diphosphate</name>
        <dbReference type="ChEBI" id="CHEBI:58017"/>
        <note>ligand shared between dimeric partners</note>
    </ligand>
</feature>
<proteinExistence type="inferred from homology"/>
<comment type="caution">
    <text evidence="6">Lacks conserved residue(s) required for the propagation of feature annotation.</text>
</comment>
<name>A0ABT6C470_9MICO</name>
<dbReference type="RefSeq" id="WP_277191345.1">
    <property type="nucleotide sequence ID" value="NZ_JAROAV010000020.1"/>
</dbReference>
<dbReference type="Pfam" id="PF00156">
    <property type="entry name" value="Pribosyltran"/>
    <property type="match status" value="1"/>
</dbReference>
<feature type="binding site" description="in other chain" evidence="6">
    <location>
        <position position="25"/>
    </location>
    <ligand>
        <name>5-phospho-alpha-D-ribose 1-diphosphate</name>
        <dbReference type="ChEBI" id="CHEBI:58017"/>
        <note>ligand shared between dimeric partners</note>
    </ligand>
</feature>
<dbReference type="HAMAP" id="MF_01208">
    <property type="entry name" value="PyrE"/>
    <property type="match status" value="1"/>
</dbReference>
<keyword evidence="9" id="KW-1185">Reference proteome</keyword>
<dbReference type="CDD" id="cd06223">
    <property type="entry name" value="PRTases_typeI"/>
    <property type="match status" value="1"/>
</dbReference>
<reference evidence="8 9" key="1">
    <citation type="submission" date="2023-03" db="EMBL/GenBank/DDBJ databases">
        <title>YIM 133296 draft genome.</title>
        <authorList>
            <person name="Xiong L."/>
        </authorList>
    </citation>
    <scope>NUCLEOTIDE SEQUENCE [LARGE SCALE GENOMIC DNA]</scope>
    <source>
        <strain evidence="8 9">YIM 133296</strain>
    </source>
</reference>